<proteinExistence type="predicted"/>
<evidence type="ECO:0000313" key="2">
    <source>
        <dbReference type="EMBL" id="GJT02066.1"/>
    </source>
</evidence>
<reference evidence="2" key="2">
    <citation type="submission" date="2022-01" db="EMBL/GenBank/DDBJ databases">
        <authorList>
            <person name="Yamashiro T."/>
            <person name="Shiraishi A."/>
            <person name="Satake H."/>
            <person name="Nakayama K."/>
        </authorList>
    </citation>
    <scope>NUCLEOTIDE SEQUENCE</scope>
</reference>
<reference evidence="2" key="1">
    <citation type="journal article" date="2022" name="Int. J. Mol. Sci.">
        <title>Draft Genome of Tanacetum Coccineum: Genomic Comparison of Closely Related Tanacetum-Family Plants.</title>
        <authorList>
            <person name="Yamashiro T."/>
            <person name="Shiraishi A."/>
            <person name="Nakayama K."/>
            <person name="Satake H."/>
        </authorList>
    </citation>
    <scope>NUCLEOTIDE SEQUENCE</scope>
</reference>
<accession>A0ABQ5AIC0</accession>
<sequence length="104" mass="11956">MWCFGWSVKNTPFAYRASTSANPNPMISPAFVEDYDEEREIEPRPQPNREATPTLWPRSPVVRKQRERVVRFKEAPNKEDENRGVNLPPLLTAHLGRNGGDQPL</sequence>
<keyword evidence="3" id="KW-1185">Reference proteome</keyword>
<evidence type="ECO:0000313" key="3">
    <source>
        <dbReference type="Proteomes" id="UP001151760"/>
    </source>
</evidence>
<evidence type="ECO:0000256" key="1">
    <source>
        <dbReference type="SAM" id="MobiDB-lite"/>
    </source>
</evidence>
<feature type="region of interest" description="Disordered" evidence="1">
    <location>
        <begin position="36"/>
        <end position="59"/>
    </location>
</feature>
<dbReference type="Proteomes" id="UP001151760">
    <property type="component" value="Unassembled WGS sequence"/>
</dbReference>
<protein>
    <submittedName>
        <fullName evidence="2">Uncharacterized protein</fullName>
    </submittedName>
</protein>
<gene>
    <name evidence="2" type="ORF">Tco_0823235</name>
</gene>
<dbReference type="EMBL" id="BQNB010012319">
    <property type="protein sequence ID" value="GJT02066.1"/>
    <property type="molecule type" value="Genomic_DNA"/>
</dbReference>
<feature type="region of interest" description="Disordered" evidence="1">
    <location>
        <begin position="71"/>
        <end position="104"/>
    </location>
</feature>
<comment type="caution">
    <text evidence="2">The sequence shown here is derived from an EMBL/GenBank/DDBJ whole genome shotgun (WGS) entry which is preliminary data.</text>
</comment>
<feature type="compositionally biased region" description="Basic and acidic residues" evidence="1">
    <location>
        <begin position="71"/>
        <end position="83"/>
    </location>
</feature>
<organism evidence="2 3">
    <name type="scientific">Tanacetum coccineum</name>
    <dbReference type="NCBI Taxonomy" id="301880"/>
    <lineage>
        <taxon>Eukaryota</taxon>
        <taxon>Viridiplantae</taxon>
        <taxon>Streptophyta</taxon>
        <taxon>Embryophyta</taxon>
        <taxon>Tracheophyta</taxon>
        <taxon>Spermatophyta</taxon>
        <taxon>Magnoliopsida</taxon>
        <taxon>eudicotyledons</taxon>
        <taxon>Gunneridae</taxon>
        <taxon>Pentapetalae</taxon>
        <taxon>asterids</taxon>
        <taxon>campanulids</taxon>
        <taxon>Asterales</taxon>
        <taxon>Asteraceae</taxon>
        <taxon>Asteroideae</taxon>
        <taxon>Anthemideae</taxon>
        <taxon>Anthemidinae</taxon>
        <taxon>Tanacetum</taxon>
    </lineage>
</organism>
<name>A0ABQ5AIC0_9ASTR</name>